<dbReference type="KEGG" id="sat:SYN_01166"/>
<dbReference type="EMBL" id="CP000252">
    <property type="protein sequence ID" value="ABC78429.1"/>
    <property type="molecule type" value="Genomic_DNA"/>
</dbReference>
<name>Q2LWH3_SYNAS</name>
<keyword evidence="4" id="KW-1185">Reference proteome</keyword>
<dbReference type="InterPro" id="IPR004017">
    <property type="entry name" value="Cys_rich_dom"/>
</dbReference>
<dbReference type="SUPFAM" id="SSF46548">
    <property type="entry name" value="alpha-helical ferredoxin"/>
    <property type="match status" value="1"/>
</dbReference>
<evidence type="ECO:0000259" key="1">
    <source>
        <dbReference type="Pfam" id="PF02754"/>
    </source>
</evidence>
<proteinExistence type="predicted"/>
<feature type="domain" description="4Fe-4S ferredoxin-type" evidence="2">
    <location>
        <begin position="7"/>
        <end position="79"/>
    </location>
</feature>
<sequence length="386" mass="43084">MKYADIAHRCFRCGYCKFTSDYENFNCPSYRKYRFDTFAPGGRMWLIRAWLTGEIENSERFQEILYSCATCGSCVEHCAFTFREDLVNIFIAAREEMVNSGRIPPAVRDYFKAISIHGNPYNLPAAERAAWAENLPVESYNGQEYLFYVGCVGSYDERGRKMAQAVSRLLSKAGVSFGILGEQEPCDGNEVRVLGEAGLFQFLAEINIALFRERGVKKIITLDPHAFNAFTKDYPEFGGDIEVRHYSQVLVDLIESGKLKPKAFAAKATFHDACYLGRHGGEYKAPRKILRAIPGIELVEMDQNRENALCCGGGGGNFFTDILGGDADSPNRIRVRQARETGAELLIVSCPQCAKMLEDAIKAEGLENCLTVMDAGELLDASIHED</sequence>
<feature type="domain" description="Cysteine-rich" evidence="1">
    <location>
        <begin position="269"/>
        <end position="357"/>
    </location>
</feature>
<dbReference type="STRING" id="56780.SYN_01166"/>
<dbReference type="Gene3D" id="1.10.1060.10">
    <property type="entry name" value="Alpha-helical ferredoxin"/>
    <property type="match status" value="1"/>
</dbReference>
<dbReference type="InParanoid" id="Q2LWH3"/>
<organism evidence="3 4">
    <name type="scientific">Syntrophus aciditrophicus (strain SB)</name>
    <dbReference type="NCBI Taxonomy" id="56780"/>
    <lineage>
        <taxon>Bacteria</taxon>
        <taxon>Pseudomonadati</taxon>
        <taxon>Thermodesulfobacteriota</taxon>
        <taxon>Syntrophia</taxon>
        <taxon>Syntrophales</taxon>
        <taxon>Syntrophaceae</taxon>
        <taxon>Syntrophus</taxon>
    </lineage>
</organism>
<feature type="domain" description="Cysteine-rich" evidence="1">
    <location>
        <begin position="145"/>
        <end position="225"/>
    </location>
</feature>
<protein>
    <submittedName>
        <fullName evidence="3">Fe-S oxidoreductase</fullName>
    </submittedName>
</protein>
<dbReference type="GO" id="GO:0051536">
    <property type="term" value="F:iron-sulfur cluster binding"/>
    <property type="evidence" value="ECO:0007669"/>
    <property type="project" value="InterPro"/>
</dbReference>
<dbReference type="PANTHER" id="PTHR43255">
    <property type="entry name" value="IRON-SULFUR-BINDING OXIDOREDUCTASE FADF-RELATED-RELATED"/>
    <property type="match status" value="1"/>
</dbReference>
<accession>Q2LWH3</accession>
<evidence type="ECO:0000259" key="2">
    <source>
        <dbReference type="Pfam" id="PF13183"/>
    </source>
</evidence>
<dbReference type="OrthoDB" id="9794954at2"/>
<dbReference type="RefSeq" id="WP_011418448.1">
    <property type="nucleotide sequence ID" value="NC_007759.1"/>
</dbReference>
<dbReference type="InterPro" id="IPR017896">
    <property type="entry name" value="4Fe4S_Fe-S-bd"/>
</dbReference>
<dbReference type="HOGENOM" id="CLU_023081_2_2_7"/>
<dbReference type="InterPro" id="IPR009051">
    <property type="entry name" value="Helical_ferredxn"/>
</dbReference>
<dbReference type="GO" id="GO:0005886">
    <property type="term" value="C:plasma membrane"/>
    <property type="evidence" value="ECO:0007669"/>
    <property type="project" value="TreeGrafter"/>
</dbReference>
<dbReference type="GO" id="GO:0016491">
    <property type="term" value="F:oxidoreductase activity"/>
    <property type="evidence" value="ECO:0007669"/>
    <property type="project" value="UniProtKB-ARBA"/>
</dbReference>
<dbReference type="PANTHER" id="PTHR43255:SF2">
    <property type="entry name" value="HETERODISULFIDE REDUCTASE RELATED PROTEIN"/>
    <property type="match status" value="1"/>
</dbReference>
<dbReference type="InterPro" id="IPR051460">
    <property type="entry name" value="HdrC_iron-sulfur_subunit"/>
</dbReference>
<dbReference type="eggNOG" id="COG0247">
    <property type="taxonomic scope" value="Bacteria"/>
</dbReference>
<reference evidence="3 4" key="1">
    <citation type="journal article" date="2007" name="Proc. Natl. Acad. Sci. U.S.A.">
        <title>The genome of Syntrophus aciditrophicus: life at the thermodynamic limit of microbial growth.</title>
        <authorList>
            <person name="McInerney M.J."/>
            <person name="Rohlin L."/>
            <person name="Mouttaki H."/>
            <person name="Kim U."/>
            <person name="Krupp R.S."/>
            <person name="Rios-Hernandez L."/>
            <person name="Sieber J."/>
            <person name="Struchtemeyer C.G."/>
            <person name="Bhattacharyya A."/>
            <person name="Campbell J.W."/>
            <person name="Gunsalus R.P."/>
        </authorList>
    </citation>
    <scope>NUCLEOTIDE SEQUENCE [LARGE SCALE GENOMIC DNA]</scope>
    <source>
        <strain evidence="3 4">SB</strain>
    </source>
</reference>
<dbReference type="AlphaFoldDB" id="Q2LWH3"/>
<dbReference type="Pfam" id="PF13183">
    <property type="entry name" value="Fer4_8"/>
    <property type="match status" value="1"/>
</dbReference>
<dbReference type="Pfam" id="PF02754">
    <property type="entry name" value="CCG"/>
    <property type="match status" value="2"/>
</dbReference>
<dbReference type="FunCoup" id="Q2LWH3">
    <property type="interactions" value="69"/>
</dbReference>
<evidence type="ECO:0000313" key="4">
    <source>
        <dbReference type="Proteomes" id="UP000001933"/>
    </source>
</evidence>
<evidence type="ECO:0000313" key="3">
    <source>
        <dbReference type="EMBL" id="ABC78429.1"/>
    </source>
</evidence>
<dbReference type="Proteomes" id="UP000001933">
    <property type="component" value="Chromosome"/>
</dbReference>
<gene>
    <name evidence="3" type="ORF">SYN_01166</name>
</gene>